<dbReference type="OrthoDB" id="9813151at2"/>
<dbReference type="InterPro" id="IPR000700">
    <property type="entry name" value="PAS-assoc_C"/>
</dbReference>
<dbReference type="InterPro" id="IPR003594">
    <property type="entry name" value="HATPase_dom"/>
</dbReference>
<gene>
    <name evidence="10" type="ORF">DU508_05370</name>
</gene>
<dbReference type="SMART" id="SM00086">
    <property type="entry name" value="PAC"/>
    <property type="match status" value="4"/>
</dbReference>
<dbReference type="InterPro" id="IPR050736">
    <property type="entry name" value="Sensor_HK_Regulatory"/>
</dbReference>
<dbReference type="InterPro" id="IPR036890">
    <property type="entry name" value="HATPase_C_sf"/>
</dbReference>
<dbReference type="InterPro" id="IPR013656">
    <property type="entry name" value="PAS_4"/>
</dbReference>
<dbReference type="PROSITE" id="PS50113">
    <property type="entry name" value="PAC"/>
    <property type="match status" value="3"/>
</dbReference>
<dbReference type="Pfam" id="PF02518">
    <property type="entry name" value="HATPase_c"/>
    <property type="match status" value="1"/>
</dbReference>
<sequence length="815" mass="92225">MPENYLLNHSELPFLQGGGEMGELIRAKDWSGNPLGDPANWPLALKQTVSMMLSTVFPVLICWGKDYIQLYNDAFRPINGLDKHPAAMGGSARDTYAEIWEKIGPMFVEVMNGKTVGFPDFMVVLERNGYAEECYFDFSYSPVKDEHGNISGVLVICVETTEKIMAIRSRELQQQNLRNVVRQAPVGMCIVKGTPLMVEEVNDLFLEIIGKKCDDFKVTPYWDVNVEAKAFYEPITDRVLATGEAYHANEHEIVMIRHGIEETVYVDFVYEPILNTQGTPEAIIIVAIDVSEKVTARMKIEEAAEEMQAINEEMTASNEELAAANEKLAVTNEELESANNELLVSEARFRNLIHQSPFAICVIRATDLVVNEVNDGYLQLVGKSRHQVENRKIWEAVSEAAEGYAAVFQQVIDTGVPFIAKEHEVVLIKNGVPENVFLDFVYEPVIETNGQVTSVMVVGIDVTEKVMARRNIEDVEERIRLAIDAAEIGTFDFDYQNGRLVYSERFARIFDIRLNASREEVISRYHPEDSHLSDEAHEQAKATGKIFFEARLIHTDKSIRWVRIQGNVYFDQAGKRRRTVGTILDITEYKRLQQQKDDFISIASHELKTPITSLKASLQLLERIKSNPQDRMSRLIEQCIRSMTKISGLVDDLLNVSKMNQGHMALNKKWFNVSKMFDDYCGYIKQDDSHELIFLGNRELEIFADEHRIGQVIINFVNNAVKYAPYSRKIYLSAEHSENIVRISVADNGPGIPPDKLPHLFDRYFRVDDSGGQISGLGLGLYICAEIVEKHGGKIGVESVQGKGSTFWFELPVVL</sequence>
<comment type="catalytic activity">
    <reaction evidence="1">
        <text>ATP + protein L-histidine = ADP + protein N-phospho-L-histidine.</text>
        <dbReference type="EC" id="2.7.13.3"/>
    </reaction>
</comment>
<dbReference type="CDD" id="cd00075">
    <property type="entry name" value="HATPase"/>
    <property type="match status" value="1"/>
</dbReference>
<dbReference type="Gene3D" id="3.30.565.10">
    <property type="entry name" value="Histidine kinase-like ATPase, C-terminal domain"/>
    <property type="match status" value="1"/>
</dbReference>
<keyword evidence="6" id="KW-0902">Two-component regulatory system</keyword>
<evidence type="ECO:0000256" key="1">
    <source>
        <dbReference type="ARBA" id="ARBA00000085"/>
    </source>
</evidence>
<dbReference type="PRINTS" id="PR00344">
    <property type="entry name" value="BCTRLSENSOR"/>
</dbReference>
<feature type="domain" description="PAC" evidence="9">
    <location>
        <begin position="421"/>
        <end position="474"/>
    </location>
</feature>
<dbReference type="EC" id="2.7.13.3" evidence="2"/>
<evidence type="ECO:0000256" key="6">
    <source>
        <dbReference type="ARBA" id="ARBA00023012"/>
    </source>
</evidence>
<dbReference type="SMART" id="SM00388">
    <property type="entry name" value="HisKA"/>
    <property type="match status" value="1"/>
</dbReference>
<dbReference type="Proteomes" id="UP000253961">
    <property type="component" value="Unassembled WGS sequence"/>
</dbReference>
<dbReference type="NCBIfam" id="TIGR00229">
    <property type="entry name" value="sensory_box"/>
    <property type="match status" value="1"/>
</dbReference>
<dbReference type="InterPro" id="IPR001610">
    <property type="entry name" value="PAC"/>
</dbReference>
<dbReference type="SUPFAM" id="SSF47384">
    <property type="entry name" value="Homodimeric domain of signal transducing histidine kinase"/>
    <property type="match status" value="1"/>
</dbReference>
<evidence type="ECO:0000259" key="9">
    <source>
        <dbReference type="PROSITE" id="PS50113"/>
    </source>
</evidence>
<dbReference type="AlphaFoldDB" id="A0A369Q0U9"/>
<keyword evidence="4" id="KW-0808">Transferase</keyword>
<dbReference type="SMART" id="SM00387">
    <property type="entry name" value="HATPase_c"/>
    <property type="match status" value="1"/>
</dbReference>
<keyword evidence="5" id="KW-0418">Kinase</keyword>
<name>A0A369Q0U9_9SPHI</name>
<feature type="coiled-coil region" evidence="7">
    <location>
        <begin position="293"/>
        <end position="348"/>
    </location>
</feature>
<dbReference type="Gene3D" id="3.30.450.20">
    <property type="entry name" value="PAS domain"/>
    <property type="match status" value="4"/>
</dbReference>
<evidence type="ECO:0000259" key="8">
    <source>
        <dbReference type="PROSITE" id="PS50109"/>
    </source>
</evidence>
<dbReference type="RefSeq" id="WP_115401773.1">
    <property type="nucleotide sequence ID" value="NZ_QPKV01000002.1"/>
</dbReference>
<feature type="domain" description="Histidine kinase" evidence="8">
    <location>
        <begin position="602"/>
        <end position="815"/>
    </location>
</feature>
<organism evidence="10 11">
    <name type="scientific">Pedobacter chinensis</name>
    <dbReference type="NCBI Taxonomy" id="2282421"/>
    <lineage>
        <taxon>Bacteria</taxon>
        <taxon>Pseudomonadati</taxon>
        <taxon>Bacteroidota</taxon>
        <taxon>Sphingobacteriia</taxon>
        <taxon>Sphingobacteriales</taxon>
        <taxon>Sphingobacteriaceae</taxon>
        <taxon>Pedobacter</taxon>
    </lineage>
</organism>
<keyword evidence="7" id="KW-0175">Coiled coil</keyword>
<evidence type="ECO:0000256" key="2">
    <source>
        <dbReference type="ARBA" id="ARBA00012438"/>
    </source>
</evidence>
<dbReference type="Pfam" id="PF08447">
    <property type="entry name" value="PAS_3"/>
    <property type="match status" value="1"/>
</dbReference>
<comment type="caution">
    <text evidence="10">The sequence shown here is derived from an EMBL/GenBank/DDBJ whole genome shotgun (WGS) entry which is preliminary data.</text>
</comment>
<dbReference type="Gene3D" id="2.10.70.100">
    <property type="match status" value="1"/>
</dbReference>
<dbReference type="EMBL" id="QPKV01000002">
    <property type="protein sequence ID" value="RDC58364.1"/>
    <property type="molecule type" value="Genomic_DNA"/>
</dbReference>
<feature type="domain" description="PAC" evidence="9">
    <location>
        <begin position="249"/>
        <end position="302"/>
    </location>
</feature>
<evidence type="ECO:0000256" key="3">
    <source>
        <dbReference type="ARBA" id="ARBA00022553"/>
    </source>
</evidence>
<dbReference type="InterPro" id="IPR004358">
    <property type="entry name" value="Sig_transdc_His_kin-like_C"/>
</dbReference>
<dbReference type="InterPro" id="IPR005467">
    <property type="entry name" value="His_kinase_dom"/>
</dbReference>
<dbReference type="Pfam" id="PF13426">
    <property type="entry name" value="PAS_9"/>
    <property type="match status" value="1"/>
</dbReference>
<evidence type="ECO:0000256" key="7">
    <source>
        <dbReference type="SAM" id="Coils"/>
    </source>
</evidence>
<dbReference type="SMART" id="SM00091">
    <property type="entry name" value="PAS"/>
    <property type="match status" value="3"/>
</dbReference>
<protein>
    <recommendedName>
        <fullName evidence="2">histidine kinase</fullName>
        <ecNumber evidence="2">2.7.13.3</ecNumber>
    </recommendedName>
</protein>
<dbReference type="FunFam" id="3.30.565.10:FF:000006">
    <property type="entry name" value="Sensor histidine kinase WalK"/>
    <property type="match status" value="1"/>
</dbReference>
<dbReference type="InterPro" id="IPR036097">
    <property type="entry name" value="HisK_dim/P_sf"/>
</dbReference>
<dbReference type="PANTHER" id="PTHR43711:SF31">
    <property type="entry name" value="HISTIDINE KINASE"/>
    <property type="match status" value="1"/>
</dbReference>
<reference evidence="10 11" key="1">
    <citation type="submission" date="2018-07" db="EMBL/GenBank/DDBJ databases">
        <title>Pedobacter sp. nov., isolated from soil.</title>
        <authorList>
            <person name="Zhou L.Y."/>
            <person name="Du Z.J."/>
        </authorList>
    </citation>
    <scope>NUCLEOTIDE SEQUENCE [LARGE SCALE GENOMIC DNA]</scope>
    <source>
        <strain evidence="10 11">JDX94</strain>
    </source>
</reference>
<dbReference type="CDD" id="cd00130">
    <property type="entry name" value="PAS"/>
    <property type="match status" value="1"/>
</dbReference>
<dbReference type="InterPro" id="IPR013655">
    <property type="entry name" value="PAS_fold_3"/>
</dbReference>
<evidence type="ECO:0000256" key="5">
    <source>
        <dbReference type="ARBA" id="ARBA00022777"/>
    </source>
</evidence>
<dbReference type="InterPro" id="IPR035965">
    <property type="entry name" value="PAS-like_dom_sf"/>
</dbReference>
<dbReference type="Pfam" id="PF08448">
    <property type="entry name" value="PAS_4"/>
    <property type="match status" value="1"/>
</dbReference>
<accession>A0A369Q0U9</accession>
<dbReference type="GO" id="GO:0000155">
    <property type="term" value="F:phosphorelay sensor kinase activity"/>
    <property type="evidence" value="ECO:0007669"/>
    <property type="project" value="InterPro"/>
</dbReference>
<proteinExistence type="predicted"/>
<dbReference type="SUPFAM" id="SSF55874">
    <property type="entry name" value="ATPase domain of HSP90 chaperone/DNA topoisomerase II/histidine kinase"/>
    <property type="match status" value="1"/>
</dbReference>
<keyword evidence="11" id="KW-1185">Reference proteome</keyword>
<evidence type="ECO:0000256" key="4">
    <source>
        <dbReference type="ARBA" id="ARBA00022679"/>
    </source>
</evidence>
<evidence type="ECO:0000313" key="10">
    <source>
        <dbReference type="EMBL" id="RDC58364.1"/>
    </source>
</evidence>
<dbReference type="InterPro" id="IPR003661">
    <property type="entry name" value="HisK_dim/P_dom"/>
</dbReference>
<feature type="domain" description="PAC" evidence="9">
    <location>
        <begin position="546"/>
        <end position="598"/>
    </location>
</feature>
<evidence type="ECO:0000313" key="11">
    <source>
        <dbReference type="Proteomes" id="UP000253961"/>
    </source>
</evidence>
<dbReference type="Gene3D" id="1.10.287.130">
    <property type="match status" value="1"/>
</dbReference>
<dbReference type="InterPro" id="IPR000014">
    <property type="entry name" value="PAS"/>
</dbReference>
<keyword evidence="3" id="KW-0597">Phosphoprotein</keyword>
<dbReference type="SUPFAM" id="SSF55785">
    <property type="entry name" value="PYP-like sensor domain (PAS domain)"/>
    <property type="match status" value="3"/>
</dbReference>
<dbReference type="PANTHER" id="PTHR43711">
    <property type="entry name" value="TWO-COMPONENT HISTIDINE KINASE"/>
    <property type="match status" value="1"/>
</dbReference>
<dbReference type="CDD" id="cd00082">
    <property type="entry name" value="HisKA"/>
    <property type="match status" value="1"/>
</dbReference>
<dbReference type="PROSITE" id="PS50109">
    <property type="entry name" value="HIS_KIN"/>
    <property type="match status" value="1"/>
</dbReference>
<dbReference type="Pfam" id="PF00512">
    <property type="entry name" value="HisKA"/>
    <property type="match status" value="1"/>
</dbReference>